<evidence type="ECO:0000313" key="2">
    <source>
        <dbReference type="Proteomes" id="UP001058872"/>
    </source>
</evidence>
<gene>
    <name evidence="1" type="ORF">DCM83_20415</name>
</gene>
<name>A0AAE9SSD2_9BRAD</name>
<dbReference type="RefSeq" id="WP_257179736.1">
    <property type="nucleotide sequence ID" value="NZ_CP028989.1"/>
</dbReference>
<dbReference type="InterPro" id="IPR013321">
    <property type="entry name" value="Arc_rbn_hlx_hlx"/>
</dbReference>
<organism evidence="1 2">
    <name type="scientific">Bradyrhizobium betae</name>
    <dbReference type="NCBI Taxonomy" id="244734"/>
    <lineage>
        <taxon>Bacteria</taxon>
        <taxon>Pseudomonadati</taxon>
        <taxon>Pseudomonadota</taxon>
        <taxon>Alphaproteobacteria</taxon>
        <taxon>Hyphomicrobiales</taxon>
        <taxon>Nitrobacteraceae</taxon>
        <taxon>Bradyrhizobium</taxon>
    </lineage>
</organism>
<dbReference type="GO" id="GO:0006355">
    <property type="term" value="P:regulation of DNA-templated transcription"/>
    <property type="evidence" value="ECO:0007669"/>
    <property type="project" value="InterPro"/>
</dbReference>
<protein>
    <submittedName>
        <fullName evidence="1">Uncharacterized protein</fullName>
    </submittedName>
</protein>
<sequence length="67" mass="7582">MKRPRIDVSEAREGEEGRRQILLYLPKDLIKALKSAAIEDGKPAYILAEKAIDAYLKGRKVRSRSAK</sequence>
<reference evidence="1" key="1">
    <citation type="submission" date="2018-04" db="EMBL/GenBank/DDBJ databases">
        <title>Genomes of Endosymbiotic and Endophytic Bradyrhizobium Publication status.</title>
        <authorList>
            <person name="Guha S."/>
            <person name="Jorrin B."/>
            <person name="Sarkar M."/>
            <person name="Poole P.S."/>
            <person name="DasGupta M."/>
        </authorList>
    </citation>
    <scope>NUCLEOTIDE SEQUENCE</scope>
    <source>
        <strain evidence="1">WBOS16</strain>
    </source>
</reference>
<dbReference type="AlphaFoldDB" id="A0AAE9SSD2"/>
<proteinExistence type="predicted"/>
<dbReference type="Gene3D" id="1.10.1220.10">
    <property type="entry name" value="Met repressor-like"/>
    <property type="match status" value="1"/>
</dbReference>
<dbReference type="EMBL" id="CP028989">
    <property type="protein sequence ID" value="UUO67332.1"/>
    <property type="molecule type" value="Genomic_DNA"/>
</dbReference>
<evidence type="ECO:0000313" key="1">
    <source>
        <dbReference type="EMBL" id="UUO67332.1"/>
    </source>
</evidence>
<accession>A0AAE9SSD2</accession>
<dbReference type="Proteomes" id="UP001058872">
    <property type="component" value="Chromosome"/>
</dbReference>